<proteinExistence type="predicted"/>
<accession>A0ACB9JGQ6</accession>
<name>A0ACB9JGQ6_9ASTR</name>
<dbReference type="Proteomes" id="UP001056120">
    <property type="component" value="Linkage Group LG04"/>
</dbReference>
<gene>
    <name evidence="1" type="ORF">L1987_13373</name>
</gene>
<keyword evidence="2" id="KW-1185">Reference proteome</keyword>
<dbReference type="EMBL" id="CM042021">
    <property type="protein sequence ID" value="KAI3819532.1"/>
    <property type="molecule type" value="Genomic_DNA"/>
</dbReference>
<protein>
    <submittedName>
        <fullName evidence="1">Uncharacterized protein</fullName>
    </submittedName>
</protein>
<evidence type="ECO:0000313" key="1">
    <source>
        <dbReference type="EMBL" id="KAI3819532.1"/>
    </source>
</evidence>
<evidence type="ECO:0000313" key="2">
    <source>
        <dbReference type="Proteomes" id="UP001056120"/>
    </source>
</evidence>
<reference evidence="1 2" key="2">
    <citation type="journal article" date="2022" name="Mol. Ecol. Resour.">
        <title>The genomes of chicory, endive, great burdock and yacon provide insights into Asteraceae paleo-polyploidization history and plant inulin production.</title>
        <authorList>
            <person name="Fan W."/>
            <person name="Wang S."/>
            <person name="Wang H."/>
            <person name="Wang A."/>
            <person name="Jiang F."/>
            <person name="Liu H."/>
            <person name="Zhao H."/>
            <person name="Xu D."/>
            <person name="Zhang Y."/>
        </authorList>
    </citation>
    <scope>NUCLEOTIDE SEQUENCE [LARGE SCALE GENOMIC DNA]</scope>
    <source>
        <strain evidence="2">cv. Yunnan</strain>
        <tissue evidence="1">Leaves</tissue>
    </source>
</reference>
<reference evidence="2" key="1">
    <citation type="journal article" date="2022" name="Mol. Ecol. Resour.">
        <title>The genomes of chicory, endive, great burdock and yacon provide insights into Asteraceae palaeo-polyploidization history and plant inulin production.</title>
        <authorList>
            <person name="Fan W."/>
            <person name="Wang S."/>
            <person name="Wang H."/>
            <person name="Wang A."/>
            <person name="Jiang F."/>
            <person name="Liu H."/>
            <person name="Zhao H."/>
            <person name="Xu D."/>
            <person name="Zhang Y."/>
        </authorList>
    </citation>
    <scope>NUCLEOTIDE SEQUENCE [LARGE SCALE GENOMIC DNA]</scope>
    <source>
        <strain evidence="2">cv. Yunnan</strain>
    </source>
</reference>
<comment type="caution">
    <text evidence="1">The sequence shown here is derived from an EMBL/GenBank/DDBJ whole genome shotgun (WGS) entry which is preliminary data.</text>
</comment>
<organism evidence="1 2">
    <name type="scientific">Smallanthus sonchifolius</name>
    <dbReference type="NCBI Taxonomy" id="185202"/>
    <lineage>
        <taxon>Eukaryota</taxon>
        <taxon>Viridiplantae</taxon>
        <taxon>Streptophyta</taxon>
        <taxon>Embryophyta</taxon>
        <taxon>Tracheophyta</taxon>
        <taxon>Spermatophyta</taxon>
        <taxon>Magnoliopsida</taxon>
        <taxon>eudicotyledons</taxon>
        <taxon>Gunneridae</taxon>
        <taxon>Pentapetalae</taxon>
        <taxon>asterids</taxon>
        <taxon>campanulids</taxon>
        <taxon>Asterales</taxon>
        <taxon>Asteraceae</taxon>
        <taxon>Asteroideae</taxon>
        <taxon>Heliantheae alliance</taxon>
        <taxon>Millerieae</taxon>
        <taxon>Smallanthus</taxon>
    </lineage>
</organism>
<sequence length="796" mass="91744">MKKLQTAGILNYTSQESFDDCESCLSAKLTKAPFTGIGQRAKDLLGFVHTDVCGPFRTMSRSGERYFVTFTDAFSRYEYVYLMKHKHETFEMFKQYLNEVQNRLGNMIKMLRSDRGEYLSQEFDKHLKKCRIISQLTPPGIPQLNGVSERRNRTLLDMVRSMMCRINLLHSFWSFSLETTTRIINLAPINKVDKTPYEIWHREKPKVSYLRVWGFNTYVTSESTDKLNPRGDKVVFVGYPKTNGYYFYNPAENRVFIKRIATLLEKELLTRGIGDNRVDMDEIQEPQTESSVQHVSAETESRNVQDSTVTQAVHRSARDRHEPDRYIGIHQIDDILIVDQAEPTSYKSAILDSESKKWLEAMDAEIQSMYDNHVWDLVDLHPKSQTVGSNWIFKKKIEMDGNVETFKARLVVKGFTQTQGIDYDETFSPVAMLKSISILLAIAVYYDYKIWQMDVKTAFLNGHLTGDVYMVQPKGFEDPKNPNKVYKLNKSIYGLKHASRSWNIRFDQKIKEFGFVKNKDKLCVYKKASGSHVTFLILKCFTMKDLGEVAYILGIKIYRDRSKRLIDLSQSTYIDKAVQCFFMHNSKRGSLPMAHGTILNNKQCPQSDEDKKKMERVPYASAIGSIIESHWIAVKNILKYLRRTKDMFLIYGGLEEELAVKCYTDASFRTDQDDSRSQTGFIFVLNGGAITWKSIKQSVVAQSTTEFEYIASSKATKEAAWMKKVIADLGVMPSIQKPIEILCDNTGVIAQAKEPRSHHITKHILRRFHYIRDILEQGGIVLNKVHTDQNLADLFT</sequence>